<dbReference type="InterPro" id="IPR058240">
    <property type="entry name" value="rSAM_sf"/>
</dbReference>
<feature type="binding site" evidence="16">
    <location>
        <position position="225"/>
    </location>
    <ligand>
        <name>S-adenosyl-L-methionine</name>
        <dbReference type="ChEBI" id="CHEBI:59789"/>
        <label>2</label>
    </ligand>
</feature>
<gene>
    <name evidence="19" type="ORF">HNQ57_001856</name>
</gene>
<evidence type="ECO:0000256" key="1">
    <source>
        <dbReference type="ARBA" id="ARBA00004496"/>
    </source>
</evidence>
<dbReference type="NCBIfam" id="TIGR00538">
    <property type="entry name" value="hemN"/>
    <property type="match status" value="1"/>
</dbReference>
<comment type="pathway">
    <text evidence="2 15">Porphyrin-containing compound metabolism; protoporphyrin-IX biosynthesis; protoporphyrinogen-IX from coproporphyrinogen-III (AdoMet route): step 1/1.</text>
</comment>
<evidence type="ECO:0000256" key="3">
    <source>
        <dbReference type="ARBA" id="ARBA00005493"/>
    </source>
</evidence>
<feature type="binding site" evidence="16">
    <location>
        <position position="259"/>
    </location>
    <ligand>
        <name>S-adenosyl-L-methionine</name>
        <dbReference type="ChEBI" id="CHEBI:59789"/>
        <label>2</label>
    </ligand>
</feature>
<keyword evidence="12 15" id="KW-0627">Porphyrin biosynthesis</keyword>
<dbReference type="InterPro" id="IPR004558">
    <property type="entry name" value="Coprogen_oxidase_HemN"/>
</dbReference>
<dbReference type="Gene3D" id="1.10.10.920">
    <property type="match status" value="1"/>
</dbReference>
<feature type="binding site" evidence="16">
    <location>
        <position position="69"/>
    </location>
    <ligand>
        <name>S-adenosyl-L-methionine</name>
        <dbReference type="ChEBI" id="CHEBI:59789"/>
        <label>1</label>
    </ligand>
</feature>
<dbReference type="InterPro" id="IPR023404">
    <property type="entry name" value="rSAM_horseshoe"/>
</dbReference>
<evidence type="ECO:0000256" key="7">
    <source>
        <dbReference type="ARBA" id="ARBA00022691"/>
    </source>
</evidence>
<dbReference type="Pfam" id="PF04055">
    <property type="entry name" value="Radical_SAM"/>
    <property type="match status" value="1"/>
</dbReference>
<dbReference type="RefSeq" id="WP_184462418.1">
    <property type="nucleotide sequence ID" value="NZ_JACHHW010000004.1"/>
</dbReference>
<comment type="similarity">
    <text evidence="3 15">Belongs to the anaerobic coproporphyrinogen-III oxidase family.</text>
</comment>
<proteinExistence type="inferred from homology"/>
<evidence type="ECO:0000256" key="5">
    <source>
        <dbReference type="ARBA" id="ARBA00022485"/>
    </source>
</evidence>
<evidence type="ECO:0000256" key="17">
    <source>
        <dbReference type="PIRSR" id="PIRSR000167-2"/>
    </source>
</evidence>
<evidence type="ECO:0000256" key="9">
    <source>
        <dbReference type="ARBA" id="ARBA00023002"/>
    </source>
</evidence>
<dbReference type="InterPro" id="IPR007197">
    <property type="entry name" value="rSAM"/>
</dbReference>
<evidence type="ECO:0000256" key="10">
    <source>
        <dbReference type="ARBA" id="ARBA00023004"/>
    </source>
</evidence>
<dbReference type="PANTHER" id="PTHR13932">
    <property type="entry name" value="COPROPORPHYRINIGEN III OXIDASE"/>
    <property type="match status" value="1"/>
</dbReference>
<evidence type="ECO:0000256" key="6">
    <source>
        <dbReference type="ARBA" id="ARBA00022490"/>
    </source>
</evidence>
<dbReference type="Proteomes" id="UP000536640">
    <property type="component" value="Unassembled WGS sequence"/>
</dbReference>
<dbReference type="UniPathway" id="UPA00251">
    <property type="reaction ID" value="UER00323"/>
</dbReference>
<sequence length="471" mass="53053">MTTLIQTTAVKPRTAPLALEAGLIAKYSTQGPRYTSYPTALQFTDQFTADDYQRHLLRARPIAAPLSLYVHLPFCRWLCYYCGCNKIVTKKPGVAREYLDHLAIEIELLTTQIGATRQVTQLHFGGGTPTYLDDAELTELVHLLASHFNLDANQEREYSIEIDPRTVSPDRLALLRGLGFNRLSFGIQDTDPHVQQAINRVQHTEEIIALVGAARAYRFNSISFDLIYGLPRQNCTTLNHTLDDVIALLPDRIALYHYAHLPARFAAQKAIERHNLPSASEKLAMLSLATTRLIEAGYVYIGMDHFVRPEDELAQCQKEGHLQRNFQGYSNTLAPDVLGIGVSAISAIGDCYAQNSRDISDYYKKLDAGQLPIDRGLIKSTEDQIRAYVIMQLACNLRVSAQAFTDKFSISLWEKFADVQPKLEEMQQDGIVVIEHDGITITETGRMMLRYVCMVFDQYLNAHTQSYSKTI</sequence>
<dbReference type="GO" id="GO:0004109">
    <property type="term" value="F:coproporphyrinogen oxidase activity"/>
    <property type="evidence" value="ECO:0007669"/>
    <property type="project" value="InterPro"/>
</dbReference>
<evidence type="ECO:0000256" key="15">
    <source>
        <dbReference type="PIRNR" id="PIRNR000167"/>
    </source>
</evidence>
<evidence type="ECO:0000313" key="19">
    <source>
        <dbReference type="EMBL" id="MBB5187587.1"/>
    </source>
</evidence>
<feature type="binding site" evidence="16">
    <location>
        <position position="200"/>
    </location>
    <ligand>
        <name>S-adenosyl-L-methionine</name>
        <dbReference type="ChEBI" id="CHEBI:59789"/>
        <label>2</label>
    </ligand>
</feature>
<feature type="binding site" evidence="17">
    <location>
        <position position="79"/>
    </location>
    <ligand>
        <name>[4Fe-4S] cluster</name>
        <dbReference type="ChEBI" id="CHEBI:49883"/>
        <note>4Fe-4S-S-AdoMet</note>
    </ligand>
</feature>
<feature type="binding site" evidence="16">
    <location>
        <begin position="81"/>
        <end position="83"/>
    </location>
    <ligand>
        <name>S-adenosyl-L-methionine</name>
        <dbReference type="ChEBI" id="CHEBI:59789"/>
        <label>2</label>
    </ligand>
</feature>
<keyword evidence="20" id="KW-1185">Reference proteome</keyword>
<evidence type="ECO:0000313" key="20">
    <source>
        <dbReference type="Proteomes" id="UP000536640"/>
    </source>
</evidence>
<comment type="subcellular location">
    <subcellularLocation>
        <location evidence="1 15">Cytoplasm</location>
    </subcellularLocation>
</comment>
<feature type="binding site" evidence="16">
    <location>
        <position position="345"/>
    </location>
    <ligand>
        <name>S-adenosyl-L-methionine</name>
        <dbReference type="ChEBI" id="CHEBI:59789"/>
        <label>1</label>
    </ligand>
</feature>
<evidence type="ECO:0000256" key="16">
    <source>
        <dbReference type="PIRSR" id="PIRSR000167-1"/>
    </source>
</evidence>
<dbReference type="GO" id="GO:0006782">
    <property type="term" value="P:protoporphyrinogen IX biosynthetic process"/>
    <property type="evidence" value="ECO:0007669"/>
    <property type="project" value="UniProtKB-UniPathway"/>
</dbReference>
<evidence type="ECO:0000256" key="4">
    <source>
        <dbReference type="ARBA" id="ARBA00011245"/>
    </source>
</evidence>
<keyword evidence="5 15" id="KW-0004">4Fe-4S</keyword>
<comment type="caution">
    <text evidence="19">The sequence shown here is derived from an EMBL/GenBank/DDBJ whole genome shotgun (WGS) entry which is preliminary data.</text>
</comment>
<evidence type="ECO:0000256" key="8">
    <source>
        <dbReference type="ARBA" id="ARBA00022723"/>
    </source>
</evidence>
<feature type="binding site" evidence="17">
    <location>
        <position position="75"/>
    </location>
    <ligand>
        <name>[4Fe-4S] cluster</name>
        <dbReference type="ChEBI" id="CHEBI:49883"/>
        <note>4Fe-4S-S-AdoMet</note>
    </ligand>
</feature>
<protein>
    <recommendedName>
        <fullName evidence="15">Coproporphyrinogen-III oxidase</fullName>
        <ecNumber evidence="15">1.3.98.3</ecNumber>
    </recommendedName>
</protein>
<dbReference type="PROSITE" id="PS51918">
    <property type="entry name" value="RADICAL_SAM"/>
    <property type="match status" value="1"/>
</dbReference>
<dbReference type="InterPro" id="IPR034505">
    <property type="entry name" value="Coproporphyrinogen-III_oxidase"/>
</dbReference>
<name>A0A840R460_9GAMM</name>
<comment type="subunit">
    <text evidence="4">Monomer.</text>
</comment>
<organism evidence="19 20">
    <name type="scientific">Zhongshania antarctica</name>
    <dbReference type="NCBI Taxonomy" id="641702"/>
    <lineage>
        <taxon>Bacteria</taxon>
        <taxon>Pseudomonadati</taxon>
        <taxon>Pseudomonadota</taxon>
        <taxon>Gammaproteobacteria</taxon>
        <taxon>Cellvibrionales</taxon>
        <taxon>Spongiibacteraceae</taxon>
        <taxon>Zhongshania</taxon>
    </lineage>
</organism>
<dbReference type="SMART" id="SM00729">
    <property type="entry name" value="Elp3"/>
    <property type="match status" value="1"/>
</dbReference>
<dbReference type="GO" id="GO:0005737">
    <property type="term" value="C:cytoplasm"/>
    <property type="evidence" value="ECO:0007669"/>
    <property type="project" value="UniProtKB-SubCell"/>
</dbReference>
<feature type="binding site" evidence="16">
    <location>
        <position position="161"/>
    </location>
    <ligand>
        <name>S-adenosyl-L-methionine</name>
        <dbReference type="ChEBI" id="CHEBI:59789"/>
        <label>1</label>
    </ligand>
</feature>
<dbReference type="PIRSF" id="PIRSF000167">
    <property type="entry name" value="HemN"/>
    <property type="match status" value="1"/>
</dbReference>
<feature type="binding site" evidence="17">
    <location>
        <position position="82"/>
    </location>
    <ligand>
        <name>[4Fe-4S] cluster</name>
        <dbReference type="ChEBI" id="CHEBI:49883"/>
        <note>4Fe-4S-S-AdoMet</note>
    </ligand>
</feature>
<dbReference type="SUPFAM" id="SSF102114">
    <property type="entry name" value="Radical SAM enzymes"/>
    <property type="match status" value="1"/>
</dbReference>
<dbReference type="SFLD" id="SFLDS00029">
    <property type="entry name" value="Radical_SAM"/>
    <property type="match status" value="1"/>
</dbReference>
<comment type="function">
    <text evidence="13">Involved in the heme biosynthesis. Catalyzes the anaerobic oxidative decarboxylation of propionate groups of rings A and B of coproporphyrinogen III to yield the vinyl groups in protoporphyrinogen IX.</text>
</comment>
<comment type="cofactor">
    <cofactor evidence="15 17">
        <name>[4Fe-4S] cluster</name>
        <dbReference type="ChEBI" id="CHEBI:49883"/>
    </cofactor>
    <text evidence="15 17">Binds 1 [4Fe-4S] cluster. The cluster is coordinated with 3 cysteines and an exchangeable S-adenosyl-L-methionine.</text>
</comment>
<accession>A0A840R460</accession>
<dbReference type="GO" id="GO:0051989">
    <property type="term" value="F:coproporphyrinogen dehydrogenase activity"/>
    <property type="evidence" value="ECO:0007669"/>
    <property type="project" value="UniProtKB-EC"/>
</dbReference>
<reference evidence="19 20" key="1">
    <citation type="submission" date="2020-08" db="EMBL/GenBank/DDBJ databases">
        <title>Genomic Encyclopedia of Type Strains, Phase IV (KMG-IV): sequencing the most valuable type-strain genomes for metagenomic binning, comparative biology and taxonomic classification.</title>
        <authorList>
            <person name="Goeker M."/>
        </authorList>
    </citation>
    <scope>NUCLEOTIDE SEQUENCE [LARGE SCALE GENOMIC DNA]</scope>
    <source>
        <strain evidence="19 20">DSM 25701</strain>
    </source>
</reference>
<dbReference type="CDD" id="cd01335">
    <property type="entry name" value="Radical_SAM"/>
    <property type="match status" value="1"/>
</dbReference>
<dbReference type="InterPro" id="IPR010723">
    <property type="entry name" value="HemN_C"/>
</dbReference>
<feature type="binding site" evidence="16">
    <location>
        <position position="188"/>
    </location>
    <ligand>
        <name>S-adenosyl-L-methionine</name>
        <dbReference type="ChEBI" id="CHEBI:59789"/>
        <label>2</label>
    </ligand>
</feature>
<dbReference type="SFLD" id="SFLDG01065">
    <property type="entry name" value="anaerobic_coproporphyrinogen-I"/>
    <property type="match status" value="1"/>
</dbReference>
<dbReference type="GO" id="GO:0046872">
    <property type="term" value="F:metal ion binding"/>
    <property type="evidence" value="ECO:0007669"/>
    <property type="project" value="UniProtKB-KW"/>
</dbReference>
<dbReference type="Pfam" id="PF06969">
    <property type="entry name" value="HemN_C"/>
    <property type="match status" value="1"/>
</dbReference>
<dbReference type="PANTHER" id="PTHR13932:SF6">
    <property type="entry name" value="OXYGEN-INDEPENDENT COPROPORPHYRINOGEN III OXIDASE"/>
    <property type="match status" value="1"/>
</dbReference>
<feature type="domain" description="Radical SAM core" evidence="18">
    <location>
        <begin position="58"/>
        <end position="304"/>
    </location>
</feature>
<dbReference type="Gene3D" id="3.80.30.20">
    <property type="entry name" value="tm_1862 like domain"/>
    <property type="match status" value="1"/>
</dbReference>
<evidence type="ECO:0000256" key="2">
    <source>
        <dbReference type="ARBA" id="ARBA00004785"/>
    </source>
</evidence>
<dbReference type="EC" id="1.3.98.3" evidence="15"/>
<evidence type="ECO:0000256" key="13">
    <source>
        <dbReference type="ARBA" id="ARBA00024295"/>
    </source>
</evidence>
<dbReference type="AlphaFoldDB" id="A0A840R460"/>
<keyword evidence="6 15" id="KW-0963">Cytoplasm</keyword>
<comment type="catalytic activity">
    <reaction evidence="14 15">
        <text>coproporphyrinogen III + 2 S-adenosyl-L-methionine = protoporphyrinogen IX + 2 5'-deoxyadenosine + 2 L-methionine + 2 CO2</text>
        <dbReference type="Rhea" id="RHEA:15425"/>
        <dbReference type="ChEBI" id="CHEBI:16526"/>
        <dbReference type="ChEBI" id="CHEBI:17319"/>
        <dbReference type="ChEBI" id="CHEBI:57307"/>
        <dbReference type="ChEBI" id="CHEBI:57309"/>
        <dbReference type="ChEBI" id="CHEBI:57844"/>
        <dbReference type="ChEBI" id="CHEBI:59789"/>
        <dbReference type="EC" id="1.3.98.3"/>
    </reaction>
</comment>
<dbReference type="EMBL" id="JACHHW010000004">
    <property type="protein sequence ID" value="MBB5187587.1"/>
    <property type="molecule type" value="Genomic_DNA"/>
</dbReference>
<feature type="binding site" evidence="16">
    <location>
        <position position="126"/>
    </location>
    <ligand>
        <name>S-adenosyl-L-methionine</name>
        <dbReference type="ChEBI" id="CHEBI:59789"/>
        <label>1</label>
    </ligand>
</feature>
<feature type="binding site" evidence="16">
    <location>
        <begin position="127"/>
        <end position="128"/>
    </location>
    <ligand>
        <name>S-adenosyl-L-methionine</name>
        <dbReference type="ChEBI" id="CHEBI:59789"/>
        <label>2</label>
    </ligand>
</feature>
<dbReference type="InterPro" id="IPR006638">
    <property type="entry name" value="Elp3/MiaA/NifB-like_rSAM"/>
</dbReference>
<evidence type="ECO:0000256" key="11">
    <source>
        <dbReference type="ARBA" id="ARBA00023014"/>
    </source>
</evidence>
<keyword evidence="7 15" id="KW-0949">S-adenosyl-L-methionine</keyword>
<keyword evidence="9 15" id="KW-0560">Oxidoreductase</keyword>
<keyword evidence="10 15" id="KW-0408">Iron</keyword>
<keyword evidence="8 15" id="KW-0479">Metal-binding</keyword>
<evidence type="ECO:0000256" key="14">
    <source>
        <dbReference type="ARBA" id="ARBA00048321"/>
    </source>
</evidence>
<keyword evidence="11 15" id="KW-0411">Iron-sulfur</keyword>
<dbReference type="GO" id="GO:0051539">
    <property type="term" value="F:4 iron, 4 sulfur cluster binding"/>
    <property type="evidence" value="ECO:0007669"/>
    <property type="project" value="UniProtKB-KW"/>
</dbReference>
<evidence type="ECO:0000256" key="12">
    <source>
        <dbReference type="ARBA" id="ARBA00023244"/>
    </source>
</evidence>
<evidence type="ECO:0000259" key="18">
    <source>
        <dbReference type="PROSITE" id="PS51918"/>
    </source>
</evidence>